<dbReference type="InterPro" id="IPR013057">
    <property type="entry name" value="AA_transpt_TM"/>
</dbReference>
<name>A0A196SBX9_BLAHN</name>
<feature type="transmembrane region" description="Helical" evidence="5">
    <location>
        <begin position="254"/>
        <end position="280"/>
    </location>
</feature>
<dbReference type="PANTHER" id="PTHR22950:SF349">
    <property type="entry name" value="AMINO ACID TRANSPORTER TRANSMEMBRANE DOMAIN-CONTAINING PROTEIN"/>
    <property type="match status" value="1"/>
</dbReference>
<feature type="transmembrane region" description="Helical" evidence="5">
    <location>
        <begin position="141"/>
        <end position="159"/>
    </location>
</feature>
<feature type="transmembrane region" description="Helical" evidence="5">
    <location>
        <begin position="112"/>
        <end position="129"/>
    </location>
</feature>
<evidence type="ECO:0000256" key="1">
    <source>
        <dbReference type="ARBA" id="ARBA00004141"/>
    </source>
</evidence>
<evidence type="ECO:0000256" key="2">
    <source>
        <dbReference type="ARBA" id="ARBA00022692"/>
    </source>
</evidence>
<feature type="transmembrane region" description="Helical" evidence="5">
    <location>
        <begin position="12"/>
        <end position="33"/>
    </location>
</feature>
<accession>A0A196SBX9</accession>
<dbReference type="Gene3D" id="1.20.1740.10">
    <property type="entry name" value="Amino acid/polyamine transporter I"/>
    <property type="match status" value="1"/>
</dbReference>
<dbReference type="GO" id="GO:0015179">
    <property type="term" value="F:L-amino acid transmembrane transporter activity"/>
    <property type="evidence" value="ECO:0007669"/>
    <property type="project" value="TreeGrafter"/>
</dbReference>
<evidence type="ECO:0000256" key="5">
    <source>
        <dbReference type="SAM" id="Phobius"/>
    </source>
</evidence>
<keyword evidence="4 5" id="KW-0472">Membrane</keyword>
<evidence type="ECO:0000259" key="6">
    <source>
        <dbReference type="Pfam" id="PF01490"/>
    </source>
</evidence>
<dbReference type="OrthoDB" id="191198at2759"/>
<feature type="domain" description="Amino acid transporter transmembrane" evidence="6">
    <location>
        <begin position="1"/>
        <end position="378"/>
    </location>
</feature>
<feature type="transmembrane region" description="Helical" evidence="5">
    <location>
        <begin position="357"/>
        <end position="380"/>
    </location>
</feature>
<feature type="transmembrane region" description="Helical" evidence="5">
    <location>
        <begin position="301"/>
        <end position="318"/>
    </location>
</feature>
<comment type="subcellular location">
    <subcellularLocation>
        <location evidence="1">Membrane</location>
        <topology evidence="1">Multi-pass membrane protein</topology>
    </subcellularLocation>
</comment>
<dbReference type="EMBL" id="LXWW01000320">
    <property type="protein sequence ID" value="OAO13826.1"/>
    <property type="molecule type" value="Genomic_DNA"/>
</dbReference>
<dbReference type="AlphaFoldDB" id="A0A196SBX9"/>
<proteinExistence type="predicted"/>
<protein>
    <submittedName>
        <fullName evidence="7">Transmembrane amino acid transporter protein</fullName>
    </submittedName>
</protein>
<keyword evidence="3 5" id="KW-1133">Transmembrane helix</keyword>
<feature type="transmembrane region" description="Helical" evidence="5">
    <location>
        <begin position="68"/>
        <end position="92"/>
    </location>
</feature>
<sequence>MGVGVLALPLSTLNAGFVPSVALIVVIALWVYYCMSLLMKANDACILPLIPTTEDPYKVVARKGLGGFGVFLLNFSFIVTLIGVGAAYQITFNKMIAGLPWSDWHFPLGNNVLFWTGLFALCIYPIVLLRSMSSISFASQAGNYILIAVMVVVIIYGILYNKPSLDLSMLWPRKYMEIANMFGVICFSMGVAFVGLSSRSSMKEPNRFKKALVVSLSIPSLIYITFAFAGVVFYKNAEGGIQDVILANIPRKSAWYIGSAIGLSLVCFLSYPIAVYPALIACEAWISEQETKTMVTNWKRVLQRLGVVVVTSLLAYFIPSFQMVVSFIGCFTISIVSFILPPLLHMRILPTESKASWYVDLLFVILGVGVMAVATTTTVLSMK</sequence>
<keyword evidence="2 5" id="KW-0812">Transmembrane</keyword>
<dbReference type="GO" id="GO:0005774">
    <property type="term" value="C:vacuolar membrane"/>
    <property type="evidence" value="ECO:0007669"/>
    <property type="project" value="TreeGrafter"/>
</dbReference>
<gene>
    <name evidence="7" type="ORF">AV274_4501</name>
</gene>
<feature type="transmembrane region" description="Helical" evidence="5">
    <location>
        <begin position="211"/>
        <end position="234"/>
    </location>
</feature>
<dbReference type="Proteomes" id="UP000078348">
    <property type="component" value="Unassembled WGS sequence"/>
</dbReference>
<feature type="transmembrane region" description="Helical" evidence="5">
    <location>
        <begin position="324"/>
        <end position="345"/>
    </location>
</feature>
<dbReference type="STRING" id="478820.A0A196SBX9"/>
<feature type="transmembrane region" description="Helical" evidence="5">
    <location>
        <begin position="179"/>
        <end position="199"/>
    </location>
</feature>
<reference evidence="7 8" key="1">
    <citation type="submission" date="2016-05" db="EMBL/GenBank/DDBJ databases">
        <title>Nuclear genome of Blastocystis sp. subtype 1 NandII.</title>
        <authorList>
            <person name="Gentekaki E."/>
            <person name="Curtis B."/>
            <person name="Stairs C."/>
            <person name="Eme L."/>
            <person name="Herman E."/>
            <person name="Klimes V."/>
            <person name="Arias M.C."/>
            <person name="Elias M."/>
            <person name="Hilliou F."/>
            <person name="Klute M."/>
            <person name="Malik S.-B."/>
            <person name="Pightling A."/>
            <person name="Rachubinski R."/>
            <person name="Salas D."/>
            <person name="Schlacht A."/>
            <person name="Suga H."/>
            <person name="Archibald J."/>
            <person name="Ball S.G."/>
            <person name="Clark G."/>
            <person name="Dacks J."/>
            <person name="Van Der Giezen M."/>
            <person name="Tsaousis A."/>
            <person name="Roger A."/>
        </authorList>
    </citation>
    <scope>NUCLEOTIDE SEQUENCE [LARGE SCALE GENOMIC DNA]</scope>
    <source>
        <strain evidence="8">ATCC 50177 / NandII</strain>
    </source>
</reference>
<organism evidence="7 8">
    <name type="scientific">Blastocystis sp. subtype 1 (strain ATCC 50177 / NandII)</name>
    <dbReference type="NCBI Taxonomy" id="478820"/>
    <lineage>
        <taxon>Eukaryota</taxon>
        <taxon>Sar</taxon>
        <taxon>Stramenopiles</taxon>
        <taxon>Bigyra</taxon>
        <taxon>Opalozoa</taxon>
        <taxon>Opalinata</taxon>
        <taxon>Blastocystidae</taxon>
        <taxon>Blastocystis</taxon>
    </lineage>
</organism>
<evidence type="ECO:0000256" key="3">
    <source>
        <dbReference type="ARBA" id="ARBA00022989"/>
    </source>
</evidence>
<keyword evidence="8" id="KW-1185">Reference proteome</keyword>
<dbReference type="Pfam" id="PF01490">
    <property type="entry name" value="Aa_trans"/>
    <property type="match status" value="1"/>
</dbReference>
<dbReference type="PANTHER" id="PTHR22950">
    <property type="entry name" value="AMINO ACID TRANSPORTER"/>
    <property type="match status" value="1"/>
</dbReference>
<comment type="caution">
    <text evidence="7">The sequence shown here is derived from an EMBL/GenBank/DDBJ whole genome shotgun (WGS) entry which is preliminary data.</text>
</comment>
<evidence type="ECO:0000256" key="4">
    <source>
        <dbReference type="ARBA" id="ARBA00023136"/>
    </source>
</evidence>
<evidence type="ECO:0000313" key="8">
    <source>
        <dbReference type="Proteomes" id="UP000078348"/>
    </source>
</evidence>
<evidence type="ECO:0000313" key="7">
    <source>
        <dbReference type="EMBL" id="OAO13826.1"/>
    </source>
</evidence>